<dbReference type="GeneID" id="64703048"/>
<gene>
    <name evidence="3" type="ORF">F5147DRAFT_766626</name>
</gene>
<evidence type="ECO:0000256" key="2">
    <source>
        <dbReference type="SAM" id="SignalP"/>
    </source>
</evidence>
<dbReference type="RefSeq" id="XP_041300106.1">
    <property type="nucleotide sequence ID" value="XM_041440789.1"/>
</dbReference>
<evidence type="ECO:0000256" key="1">
    <source>
        <dbReference type="SAM" id="MobiDB-lite"/>
    </source>
</evidence>
<dbReference type="AlphaFoldDB" id="A0A9P7FL51"/>
<comment type="caution">
    <text evidence="3">The sequence shown here is derived from an EMBL/GenBank/DDBJ whole genome shotgun (WGS) entry which is preliminary data.</text>
</comment>
<dbReference type="Proteomes" id="UP000823399">
    <property type="component" value="Unassembled WGS sequence"/>
</dbReference>
<evidence type="ECO:0000313" key="4">
    <source>
        <dbReference type="Proteomes" id="UP000823399"/>
    </source>
</evidence>
<keyword evidence="4" id="KW-1185">Reference proteome</keyword>
<proteinExistence type="predicted"/>
<dbReference type="OrthoDB" id="2681464at2759"/>
<sequence>MRISTVVLVFISMMLGIIGVNAHPALAVRGSNEINASGMPPRRVEPSMTVAANGLPPA</sequence>
<keyword evidence="2" id="KW-0732">Signal</keyword>
<reference evidence="3" key="1">
    <citation type="journal article" date="2020" name="New Phytol.">
        <title>Comparative genomics reveals dynamic genome evolution in host specialist ectomycorrhizal fungi.</title>
        <authorList>
            <person name="Lofgren L.A."/>
            <person name="Nguyen N.H."/>
            <person name="Vilgalys R."/>
            <person name="Ruytinx J."/>
            <person name="Liao H.L."/>
            <person name="Branco S."/>
            <person name="Kuo A."/>
            <person name="LaButti K."/>
            <person name="Lipzen A."/>
            <person name="Andreopoulos W."/>
            <person name="Pangilinan J."/>
            <person name="Riley R."/>
            <person name="Hundley H."/>
            <person name="Na H."/>
            <person name="Barry K."/>
            <person name="Grigoriev I.V."/>
            <person name="Stajich J.E."/>
            <person name="Kennedy P.G."/>
        </authorList>
    </citation>
    <scope>NUCLEOTIDE SEQUENCE</scope>
    <source>
        <strain evidence="3">FC423</strain>
    </source>
</reference>
<protein>
    <submittedName>
        <fullName evidence="3">Uncharacterized protein</fullName>
    </submittedName>
</protein>
<accession>A0A9P7FL51</accession>
<dbReference type="EMBL" id="JABBWM010000001">
    <property type="protein sequence ID" value="KAG2120730.1"/>
    <property type="molecule type" value="Genomic_DNA"/>
</dbReference>
<evidence type="ECO:0000313" key="3">
    <source>
        <dbReference type="EMBL" id="KAG2120730.1"/>
    </source>
</evidence>
<feature type="signal peptide" evidence="2">
    <location>
        <begin position="1"/>
        <end position="22"/>
    </location>
</feature>
<organism evidence="3 4">
    <name type="scientific">Suillus discolor</name>
    <dbReference type="NCBI Taxonomy" id="1912936"/>
    <lineage>
        <taxon>Eukaryota</taxon>
        <taxon>Fungi</taxon>
        <taxon>Dikarya</taxon>
        <taxon>Basidiomycota</taxon>
        <taxon>Agaricomycotina</taxon>
        <taxon>Agaricomycetes</taxon>
        <taxon>Agaricomycetidae</taxon>
        <taxon>Boletales</taxon>
        <taxon>Suillineae</taxon>
        <taxon>Suillaceae</taxon>
        <taxon>Suillus</taxon>
    </lineage>
</organism>
<feature type="chain" id="PRO_5040428985" evidence="2">
    <location>
        <begin position="23"/>
        <end position="58"/>
    </location>
</feature>
<name>A0A9P7FL51_9AGAM</name>
<feature type="region of interest" description="Disordered" evidence="1">
    <location>
        <begin position="36"/>
        <end position="58"/>
    </location>
</feature>